<dbReference type="RefSeq" id="WP_146393659.1">
    <property type="nucleotide sequence ID" value="NZ_SJPJ01000001.1"/>
</dbReference>
<keyword evidence="1" id="KW-0732">Signal</keyword>
<dbReference type="SMART" id="SM00671">
    <property type="entry name" value="SEL1"/>
    <property type="match status" value="3"/>
</dbReference>
<dbReference type="PANTHER" id="PTHR45088:SF1">
    <property type="entry name" value="OS04G0476000 PROTEIN"/>
    <property type="match status" value="1"/>
</dbReference>
<evidence type="ECO:0000313" key="2">
    <source>
        <dbReference type="EMBL" id="TWT78635.1"/>
    </source>
</evidence>
<dbReference type="OrthoDB" id="288878at2"/>
<protein>
    <submittedName>
        <fullName evidence="2">Localization factor PodJL</fullName>
    </submittedName>
</protein>
<dbReference type="PROSITE" id="PS51257">
    <property type="entry name" value="PROKAR_LIPOPROTEIN"/>
    <property type="match status" value="1"/>
</dbReference>
<comment type="caution">
    <text evidence="2">The sequence shown here is derived from an EMBL/GenBank/DDBJ whole genome shotgun (WGS) entry which is preliminary data.</text>
</comment>
<dbReference type="PANTHER" id="PTHR45088">
    <property type="entry name" value="OSJNBA0022H21.17 PROTEIN"/>
    <property type="match status" value="1"/>
</dbReference>
<feature type="signal peptide" evidence="1">
    <location>
        <begin position="1"/>
        <end position="18"/>
    </location>
</feature>
<proteinExistence type="predicted"/>
<reference evidence="2 3" key="1">
    <citation type="submission" date="2019-02" db="EMBL/GenBank/DDBJ databases">
        <title>Deep-cultivation of Planctomycetes and their phenomic and genomic characterization uncovers novel biology.</title>
        <authorList>
            <person name="Wiegand S."/>
            <person name="Jogler M."/>
            <person name="Boedeker C."/>
            <person name="Pinto D."/>
            <person name="Vollmers J."/>
            <person name="Rivas-Marin E."/>
            <person name="Kohn T."/>
            <person name="Peeters S.H."/>
            <person name="Heuer A."/>
            <person name="Rast P."/>
            <person name="Oberbeckmann S."/>
            <person name="Bunk B."/>
            <person name="Jeske O."/>
            <person name="Meyerdierks A."/>
            <person name="Storesund J.E."/>
            <person name="Kallscheuer N."/>
            <person name="Luecker S."/>
            <person name="Lage O.M."/>
            <person name="Pohl T."/>
            <person name="Merkel B.J."/>
            <person name="Hornburger P."/>
            <person name="Mueller R.-W."/>
            <person name="Bruemmer F."/>
            <person name="Labrenz M."/>
            <person name="Spormann A.M."/>
            <person name="Op Den Camp H."/>
            <person name="Overmann J."/>
            <person name="Amann R."/>
            <person name="Jetten M.S.M."/>
            <person name="Mascher T."/>
            <person name="Medema M.H."/>
            <person name="Devos D.P."/>
            <person name="Kaster A.-K."/>
            <person name="Ovreas L."/>
            <person name="Rohde M."/>
            <person name="Galperin M.Y."/>
            <person name="Jogler C."/>
        </authorList>
    </citation>
    <scope>NUCLEOTIDE SEQUENCE [LARGE SCALE GENOMIC DNA]</scope>
    <source>
        <strain evidence="2 3">CA13</strain>
    </source>
</reference>
<feature type="chain" id="PRO_5022803611" evidence="1">
    <location>
        <begin position="19"/>
        <end position="200"/>
    </location>
</feature>
<evidence type="ECO:0000256" key="1">
    <source>
        <dbReference type="SAM" id="SignalP"/>
    </source>
</evidence>
<dbReference type="Gene3D" id="1.25.40.10">
    <property type="entry name" value="Tetratricopeptide repeat domain"/>
    <property type="match status" value="1"/>
</dbReference>
<dbReference type="InterPro" id="IPR006597">
    <property type="entry name" value="Sel1-like"/>
</dbReference>
<accession>A0A5C5YUJ8</accession>
<dbReference type="EMBL" id="SJPJ01000001">
    <property type="protein sequence ID" value="TWT78635.1"/>
    <property type="molecule type" value="Genomic_DNA"/>
</dbReference>
<dbReference type="SUPFAM" id="SSF81901">
    <property type="entry name" value="HCP-like"/>
    <property type="match status" value="1"/>
</dbReference>
<sequence length="200" mass="21083" precursor="true">MRKFVLLLAMAIAVAAQGCNESKPATQVHTPPAQQKTSGTAAMSFEKMKAAAENGDARAQSALGYAYDVGHGVEQNLESAAHWYQQAGEQGHANAQFNFAEMLRDGAGVPQSAENALAWYTKAAMQGHSKAQYNVAMMHVKGEGVAADNVTAYAWLVLAATGDAEGADQALEIVGKGIGDRKNDGDALAEKIKTEMKIAE</sequence>
<name>A0A5C5YUJ8_9BACT</name>
<dbReference type="AlphaFoldDB" id="A0A5C5YUJ8"/>
<dbReference type="Proteomes" id="UP000315010">
    <property type="component" value="Unassembled WGS sequence"/>
</dbReference>
<evidence type="ECO:0000313" key="3">
    <source>
        <dbReference type="Proteomes" id="UP000315010"/>
    </source>
</evidence>
<dbReference type="InterPro" id="IPR053301">
    <property type="entry name" value="F-box_motif"/>
</dbReference>
<organism evidence="2 3">
    <name type="scientific">Novipirellula herctigrandis</name>
    <dbReference type="NCBI Taxonomy" id="2527986"/>
    <lineage>
        <taxon>Bacteria</taxon>
        <taxon>Pseudomonadati</taxon>
        <taxon>Planctomycetota</taxon>
        <taxon>Planctomycetia</taxon>
        <taxon>Pirellulales</taxon>
        <taxon>Pirellulaceae</taxon>
        <taxon>Novipirellula</taxon>
    </lineage>
</organism>
<keyword evidence="3" id="KW-1185">Reference proteome</keyword>
<dbReference type="Pfam" id="PF08238">
    <property type="entry name" value="Sel1"/>
    <property type="match status" value="3"/>
</dbReference>
<dbReference type="InterPro" id="IPR011990">
    <property type="entry name" value="TPR-like_helical_dom_sf"/>
</dbReference>
<gene>
    <name evidence="2" type="primary">podJ</name>
    <name evidence="2" type="ORF">CA13_00310</name>
</gene>